<proteinExistence type="predicted"/>
<protein>
    <submittedName>
        <fullName evidence="3">NTP transferase domain-containing protein</fullName>
    </submittedName>
</protein>
<evidence type="ECO:0000313" key="4">
    <source>
        <dbReference type="Proteomes" id="UP000788426"/>
    </source>
</evidence>
<reference evidence="3 4" key="1">
    <citation type="submission" date="2021-07" db="EMBL/GenBank/DDBJ databases">
        <title>Genomic diversity and antimicrobial resistance of Prevotella spp. isolated from chronic lung disease airways.</title>
        <authorList>
            <person name="Webb K.A."/>
            <person name="Olagoke O.S."/>
            <person name="Baird T."/>
            <person name="Neill J."/>
            <person name="Pham A."/>
            <person name="Wells T.J."/>
            <person name="Ramsay K.A."/>
            <person name="Bell S.C."/>
            <person name="Sarovich D.S."/>
            <person name="Price E.P."/>
        </authorList>
    </citation>
    <scope>NUCLEOTIDE SEQUENCE [LARGE SCALE GENOMIC DNA]</scope>
    <source>
        <strain evidence="3 4">SCHI0011.S.12</strain>
    </source>
</reference>
<dbReference type="GO" id="GO:0016740">
    <property type="term" value="F:transferase activity"/>
    <property type="evidence" value="ECO:0007669"/>
    <property type="project" value="UniProtKB-KW"/>
</dbReference>
<dbReference type="PANTHER" id="PTHR43584:SF8">
    <property type="entry name" value="N-ACETYLMURAMATE ALPHA-1-PHOSPHATE URIDYLYLTRANSFERASE"/>
    <property type="match status" value="1"/>
</dbReference>
<evidence type="ECO:0000313" key="3">
    <source>
        <dbReference type="EMBL" id="MBW4768558.1"/>
    </source>
</evidence>
<gene>
    <name evidence="3" type="ORF">KZO38_02075</name>
</gene>
<dbReference type="EMBL" id="JAHXCT010000001">
    <property type="protein sequence ID" value="MBW4768558.1"/>
    <property type="molecule type" value="Genomic_DNA"/>
</dbReference>
<dbReference type="RefSeq" id="WP_219479446.1">
    <property type="nucleotide sequence ID" value="NZ_JABZTH010000011.1"/>
</dbReference>
<dbReference type="InterPro" id="IPR005835">
    <property type="entry name" value="NTP_transferase_dom"/>
</dbReference>
<evidence type="ECO:0000259" key="2">
    <source>
        <dbReference type="Pfam" id="PF00483"/>
    </source>
</evidence>
<dbReference type="Pfam" id="PF00483">
    <property type="entry name" value="NTP_transferase"/>
    <property type="match status" value="1"/>
</dbReference>
<keyword evidence="1 3" id="KW-0808">Transferase</keyword>
<sequence length="248" mass="27955">MMQAMIFAAGLGTRLKPITNEIPKALVNIGGQTLLERTVNTLESAGFNNIVINVHHFASKIKDYLVEKQNFHLNIKVSDESRHLLNTGGGLRAAASLFNNEEPILIHNVDIVSNVNLKHLYHLPSTLNAEAILLVSKRKTKRYLLFSEDMNLCGWINTETNEVKTPYPSLDIHKCTQLAFSGIHVFSPILFSLMNSFPDEFGIIDFYLKVCNKVNIKGYVQEDLQLIDVGKFETLDQAEQFISTLDHK</sequence>
<dbReference type="PANTHER" id="PTHR43584">
    <property type="entry name" value="NUCLEOTIDYL TRANSFERASE"/>
    <property type="match status" value="1"/>
</dbReference>
<comment type="caution">
    <text evidence="3">The sequence shown here is derived from an EMBL/GenBank/DDBJ whole genome shotgun (WGS) entry which is preliminary data.</text>
</comment>
<keyword evidence="4" id="KW-1185">Reference proteome</keyword>
<organism evidence="3 4">
    <name type="scientific">Hoylesella nanceiensis</name>
    <dbReference type="NCBI Taxonomy" id="425941"/>
    <lineage>
        <taxon>Bacteria</taxon>
        <taxon>Pseudomonadati</taxon>
        <taxon>Bacteroidota</taxon>
        <taxon>Bacteroidia</taxon>
        <taxon>Bacteroidales</taxon>
        <taxon>Prevotellaceae</taxon>
        <taxon>Hoylesella</taxon>
    </lineage>
</organism>
<dbReference type="InterPro" id="IPR050065">
    <property type="entry name" value="GlmU-like"/>
</dbReference>
<accession>A0ABS6YCW7</accession>
<dbReference type="Proteomes" id="UP000788426">
    <property type="component" value="Unassembled WGS sequence"/>
</dbReference>
<evidence type="ECO:0000256" key="1">
    <source>
        <dbReference type="ARBA" id="ARBA00022679"/>
    </source>
</evidence>
<feature type="domain" description="Nucleotidyl transferase" evidence="2">
    <location>
        <begin position="4"/>
        <end position="143"/>
    </location>
</feature>
<name>A0ABS6YCW7_9BACT</name>